<name>A0AAI7ZIU6_XANAC</name>
<sequence>MRQRPLPRWRSAETNCRVTGAAWLDSAVHGHDRSVPMQPAARLTDLHVCPMVTGVVPHVGGPIVSPCAPTVLIGGLPAARLGDMAVCVGPPDSIVAGAPTVLIAGQPAARLGDSTAHGGVITLGCFTVLIG</sequence>
<dbReference type="Proteomes" id="UP000000576">
    <property type="component" value="Chromosome"/>
</dbReference>
<evidence type="ECO:0000313" key="2">
    <source>
        <dbReference type="Proteomes" id="UP000000576"/>
    </source>
</evidence>
<organism evidence="1 2">
    <name type="scientific">Xanthomonas axonopodis pv. citri (strain 306)</name>
    <dbReference type="NCBI Taxonomy" id="190486"/>
    <lineage>
        <taxon>Bacteria</taxon>
        <taxon>Pseudomonadati</taxon>
        <taxon>Pseudomonadota</taxon>
        <taxon>Gammaproteobacteria</taxon>
        <taxon>Lysobacterales</taxon>
        <taxon>Lysobacteraceae</taxon>
        <taxon>Xanthomonas</taxon>
    </lineage>
</organism>
<accession>A0AAI7ZIU6</accession>
<dbReference type="EMBL" id="AE008923">
    <property type="protein sequence ID" value="AAM38961.1"/>
    <property type="molecule type" value="Genomic_DNA"/>
</dbReference>
<evidence type="ECO:0000313" key="1">
    <source>
        <dbReference type="EMBL" id="AAM38961.1"/>
    </source>
</evidence>
<dbReference type="Pfam" id="PF05488">
    <property type="entry name" value="PAAR_motif"/>
    <property type="match status" value="1"/>
</dbReference>
<dbReference type="InterPro" id="IPR008727">
    <property type="entry name" value="PAAR_motif"/>
</dbReference>
<evidence type="ECO:0008006" key="3">
    <source>
        <dbReference type="Google" id="ProtNLM"/>
    </source>
</evidence>
<dbReference type="KEGG" id="xac:XAC4126"/>
<reference evidence="1 2" key="1">
    <citation type="journal article" date="2002" name="Nature">
        <title>Comparison of the genomes of two Xanthomonas pathogens with differing host specificities.</title>
        <authorList>
            <person name="da Silva A.C."/>
            <person name="Ferro J.A."/>
            <person name="Reinach F.C."/>
            <person name="Farah C.S."/>
            <person name="Furlan L.R."/>
            <person name="Quaggio R.B."/>
            <person name="Monteiro-Vitorello C.B."/>
            <person name="Van Sluys M.A."/>
            <person name="Almeida N.F."/>
            <person name="Alves L.M."/>
            <person name="do Amaral A.M."/>
            <person name="Bertolini M.C."/>
            <person name="Camargo L.E."/>
            <person name="Camarotte G."/>
            <person name="Cannavan F."/>
            <person name="Cardozo J."/>
            <person name="Chambergo F."/>
            <person name="Ciapina L.P."/>
            <person name="Cicarelli R.M."/>
            <person name="Coutinho L.L."/>
            <person name="Cursino-Santos J.R."/>
            <person name="El-Dorry H."/>
            <person name="Faria J.B."/>
            <person name="Ferreira A.J."/>
            <person name="Ferreira R.C."/>
            <person name="Ferro M.I."/>
            <person name="Formighieri E.F."/>
            <person name="Franco M.C."/>
            <person name="Greggio C.C."/>
            <person name="Gruber A."/>
            <person name="Katsuyama A.M."/>
            <person name="Kishi L.T."/>
            <person name="Leite R.P."/>
            <person name="Lemos E.G."/>
            <person name="Lemos M.V."/>
            <person name="Locali E.C."/>
            <person name="Machado M.A."/>
            <person name="Madeira A.M."/>
            <person name="Martinez-Rossi N.M."/>
            <person name="Martins E.C."/>
            <person name="Meidanis J."/>
            <person name="Menck C.F."/>
            <person name="Miyaki C.Y."/>
            <person name="Moon D.H."/>
            <person name="Moreira L.M."/>
            <person name="Novo M.T."/>
            <person name="Okura V.K."/>
            <person name="Oliveira M.C."/>
            <person name="Oliveira V.R."/>
            <person name="Pereira H.A."/>
            <person name="Rossi A."/>
            <person name="Sena J.A."/>
            <person name="Silva C."/>
            <person name="de Souza R.F."/>
            <person name="Spinola L.A."/>
            <person name="Takita M.A."/>
            <person name="Tamura R.E."/>
            <person name="Teixeira E.C."/>
            <person name="Tezza R.I."/>
            <person name="Trindade dos Santos M."/>
            <person name="Truffi D."/>
            <person name="Tsai S.M."/>
            <person name="White F.F."/>
            <person name="Setubal J.C."/>
            <person name="Kitajima J.P."/>
        </authorList>
    </citation>
    <scope>NUCLEOTIDE SEQUENCE [LARGE SCALE GENOMIC DNA]</scope>
    <source>
        <strain evidence="1 2">306</strain>
    </source>
</reference>
<dbReference type="CDD" id="cd14738">
    <property type="entry name" value="PAAR_2"/>
    <property type="match status" value="1"/>
</dbReference>
<dbReference type="AlphaFoldDB" id="A0AAI7ZIU6"/>
<protein>
    <recommendedName>
        <fullName evidence="3">Type VI secretion protein</fullName>
    </recommendedName>
</protein>
<proteinExistence type="predicted"/>
<gene>
    <name evidence="1" type="ordered locus">XAC4126</name>
</gene>
<dbReference type="Gene3D" id="2.60.200.60">
    <property type="match status" value="2"/>
</dbReference>